<dbReference type="SUPFAM" id="SSF75005">
    <property type="entry name" value="Arabinanase/levansucrase/invertase"/>
    <property type="match status" value="1"/>
</dbReference>
<keyword evidence="3 6" id="KW-0378">Hydrolase</keyword>
<accession>A0ABY5VB81</accession>
<dbReference type="Proteomes" id="UP001058267">
    <property type="component" value="Chromosome"/>
</dbReference>
<keyword evidence="8" id="KW-1185">Reference proteome</keyword>
<evidence type="ECO:0000256" key="3">
    <source>
        <dbReference type="ARBA" id="ARBA00022801"/>
    </source>
</evidence>
<evidence type="ECO:0000313" key="7">
    <source>
        <dbReference type="EMBL" id="UWN66751.1"/>
    </source>
</evidence>
<evidence type="ECO:0000256" key="2">
    <source>
        <dbReference type="ARBA" id="ARBA00022651"/>
    </source>
</evidence>
<dbReference type="Pfam" id="PF04616">
    <property type="entry name" value="Glyco_hydro_43"/>
    <property type="match status" value="1"/>
</dbReference>
<gene>
    <name evidence="7" type="ORF">NQ519_03165</name>
</gene>
<evidence type="ECO:0000256" key="4">
    <source>
        <dbReference type="ARBA" id="ARBA00023277"/>
    </source>
</evidence>
<evidence type="ECO:0000256" key="1">
    <source>
        <dbReference type="ARBA" id="ARBA00009865"/>
    </source>
</evidence>
<dbReference type="RefSeq" id="WP_044118658.1">
    <property type="nucleotide sequence ID" value="NZ_CP102252.1"/>
</dbReference>
<dbReference type="Gene3D" id="2.115.10.20">
    <property type="entry name" value="Glycosyl hydrolase domain, family 43"/>
    <property type="match status" value="1"/>
</dbReference>
<evidence type="ECO:0000313" key="8">
    <source>
        <dbReference type="Proteomes" id="UP001058267"/>
    </source>
</evidence>
<name>A0ABY5VB81_9BACT</name>
<dbReference type="InterPro" id="IPR023296">
    <property type="entry name" value="Glyco_hydro_beta-prop_sf"/>
</dbReference>
<evidence type="ECO:0000256" key="6">
    <source>
        <dbReference type="RuleBase" id="RU361187"/>
    </source>
</evidence>
<dbReference type="EMBL" id="CP102252">
    <property type="protein sequence ID" value="UWN66751.1"/>
    <property type="molecule type" value="Genomic_DNA"/>
</dbReference>
<keyword evidence="2" id="KW-0624">Polysaccharide degradation</keyword>
<protein>
    <submittedName>
        <fullName evidence="7">Glycoside hydrolase family 43 protein</fullName>
    </submittedName>
</protein>
<reference evidence="7" key="1">
    <citation type="journal article" date="2022" name="Cell">
        <title>Design, construction, and in vivo augmentation of a complex gut microbiome.</title>
        <authorList>
            <person name="Cheng A.G."/>
            <person name="Ho P.Y."/>
            <person name="Aranda-Diaz A."/>
            <person name="Jain S."/>
            <person name="Yu F.B."/>
            <person name="Meng X."/>
            <person name="Wang M."/>
            <person name="Iakiviak M."/>
            <person name="Nagashima K."/>
            <person name="Zhao A."/>
            <person name="Murugkar P."/>
            <person name="Patil A."/>
            <person name="Atabakhsh K."/>
            <person name="Weakley A."/>
            <person name="Yan J."/>
            <person name="Brumbaugh A.R."/>
            <person name="Higginbottom S."/>
            <person name="Dimas A."/>
            <person name="Shiver A.L."/>
            <person name="Deutschbauer A."/>
            <person name="Neff N."/>
            <person name="Sonnenburg J.L."/>
            <person name="Huang K.C."/>
            <person name="Fischbach M.A."/>
        </authorList>
    </citation>
    <scope>NUCLEOTIDE SEQUENCE</scope>
    <source>
        <strain evidence="7">JC50</strain>
    </source>
</reference>
<comment type="similarity">
    <text evidence="1 6">Belongs to the glycosyl hydrolase 43 family.</text>
</comment>
<keyword evidence="2" id="KW-0858">Xylan degradation</keyword>
<evidence type="ECO:0000256" key="5">
    <source>
        <dbReference type="ARBA" id="ARBA00023295"/>
    </source>
</evidence>
<proteinExistence type="inferred from homology"/>
<keyword evidence="4" id="KW-0119">Carbohydrate metabolism</keyword>
<dbReference type="InterPro" id="IPR006710">
    <property type="entry name" value="Glyco_hydro_43"/>
</dbReference>
<dbReference type="CDD" id="cd08991">
    <property type="entry name" value="GH43_HoAraf43-like"/>
    <property type="match status" value="1"/>
</dbReference>
<organism evidence="7 8">
    <name type="scientific">Alistipes senegalensis JC50</name>
    <dbReference type="NCBI Taxonomy" id="1033732"/>
    <lineage>
        <taxon>Bacteria</taxon>
        <taxon>Pseudomonadati</taxon>
        <taxon>Bacteroidota</taxon>
        <taxon>Bacteroidia</taxon>
        <taxon>Bacteroidales</taxon>
        <taxon>Rikenellaceae</taxon>
        <taxon>Alistipes</taxon>
    </lineage>
</organism>
<dbReference type="PANTHER" id="PTHR43772:SF2">
    <property type="entry name" value="PUTATIVE (AFU_ORTHOLOGUE AFUA_2G04480)-RELATED"/>
    <property type="match status" value="1"/>
</dbReference>
<dbReference type="InterPro" id="IPR052176">
    <property type="entry name" value="Glycosyl_Hydrlase_43_Enz"/>
</dbReference>
<sequence length="351" mass="39157">MVVLAGCGSHTYRNPLDVAFGDPFVLHAADGKFYMYGTSDDINGFRVYVSDDLVTWQKGDVIYDGNASTWGTDCFWAPEVYERDGRYYLFFSANWRHNPNGDSETFRIGVAIADSPTGPFSDLYDRPVFDPGYPVIDANVLWDDDGRVYLYYSRCCYKHPVESELSAWARDKGLFDEIEESWVYGVEMKPDFSGVIGEPVALLTPPQSISDPQTRWESRSVTAGEVNRRWTEGSYAFKENGMYYMMYSTNFYGGQHYAVGYATAGSPLGPFVKSPDNPVLEKNTDKGGKVTGTGHNMVLKLPGGGMYCVYHGRTIPTGNARMVFIDPMEVTEDGHLKVFGPTTSPCPVPIK</sequence>
<keyword evidence="5 6" id="KW-0326">Glycosidase</keyword>
<dbReference type="GO" id="GO:0016787">
    <property type="term" value="F:hydrolase activity"/>
    <property type="evidence" value="ECO:0007669"/>
    <property type="project" value="UniProtKB-KW"/>
</dbReference>
<dbReference type="PANTHER" id="PTHR43772">
    <property type="entry name" value="ENDO-1,4-BETA-XYLANASE"/>
    <property type="match status" value="1"/>
</dbReference>